<name>A0A1B7NXJ1_9EURO</name>
<dbReference type="Gene3D" id="1.10.1410.10">
    <property type="match status" value="1"/>
</dbReference>
<comment type="caution">
    <text evidence="13">The sequence shown here is derived from an EMBL/GenBank/DDBJ whole genome shotgun (WGS) entry which is preliminary data.</text>
</comment>
<dbReference type="Pfam" id="PF13563">
    <property type="entry name" value="2_5_RNA_ligase2"/>
    <property type="match status" value="1"/>
</dbReference>
<dbReference type="InterPro" id="IPR011068">
    <property type="entry name" value="NuclTrfase_I-like_C"/>
</dbReference>
<evidence type="ECO:0000259" key="12">
    <source>
        <dbReference type="Pfam" id="PF04928"/>
    </source>
</evidence>
<organism evidence="13 14">
    <name type="scientific">Emergomyces africanus</name>
    <dbReference type="NCBI Taxonomy" id="1955775"/>
    <lineage>
        <taxon>Eukaryota</taxon>
        <taxon>Fungi</taxon>
        <taxon>Dikarya</taxon>
        <taxon>Ascomycota</taxon>
        <taxon>Pezizomycotina</taxon>
        <taxon>Eurotiomycetes</taxon>
        <taxon>Eurotiomycetidae</taxon>
        <taxon>Onygenales</taxon>
        <taxon>Ajellomycetaceae</taxon>
        <taxon>Emergomyces</taxon>
    </lineage>
</organism>
<feature type="domain" description="Endonuclease/exonuclease/phosphatase" evidence="10">
    <location>
        <begin position="288"/>
        <end position="589"/>
    </location>
</feature>
<dbReference type="SUPFAM" id="SSF81631">
    <property type="entry name" value="PAP/OAS1 substrate-binding domain"/>
    <property type="match status" value="1"/>
</dbReference>
<keyword evidence="4" id="KW-0507">mRNA processing</keyword>
<comment type="similarity">
    <text evidence="2">Belongs to the poly(A) polymerase family.</text>
</comment>
<evidence type="ECO:0000256" key="9">
    <source>
        <dbReference type="SAM" id="MobiDB-lite"/>
    </source>
</evidence>
<dbReference type="EMBL" id="LGUA01000465">
    <property type="protein sequence ID" value="OAX81492.1"/>
    <property type="molecule type" value="Genomic_DNA"/>
</dbReference>
<dbReference type="Gene3D" id="3.60.10.10">
    <property type="entry name" value="Endonuclease/exonuclease/phosphatase"/>
    <property type="match status" value="1"/>
</dbReference>
<evidence type="ECO:0000256" key="5">
    <source>
        <dbReference type="ARBA" id="ARBA00022679"/>
    </source>
</evidence>
<dbReference type="Pfam" id="PF04457">
    <property type="entry name" value="MJ1316"/>
    <property type="match status" value="1"/>
</dbReference>
<dbReference type="GO" id="GO:0005524">
    <property type="term" value="F:ATP binding"/>
    <property type="evidence" value="ECO:0007669"/>
    <property type="project" value="UniProtKB-KW"/>
</dbReference>
<dbReference type="GO" id="GO:0006397">
    <property type="term" value="P:mRNA processing"/>
    <property type="evidence" value="ECO:0007669"/>
    <property type="project" value="UniProtKB-KW"/>
</dbReference>
<evidence type="ECO:0000256" key="7">
    <source>
        <dbReference type="ARBA" id="ARBA00022840"/>
    </source>
</evidence>
<reference evidence="13 14" key="1">
    <citation type="submission" date="2015-07" db="EMBL/GenBank/DDBJ databases">
        <title>Emmonsia species relationships and genome sequence.</title>
        <authorList>
            <person name="Cuomo C.A."/>
            <person name="Schwartz I.S."/>
            <person name="Kenyon C."/>
            <person name="de Hoog G.S."/>
            <person name="Govender N.P."/>
            <person name="Botha A."/>
            <person name="Moreno L."/>
            <person name="de Vries M."/>
            <person name="Munoz J.F."/>
            <person name="Stielow J.B."/>
        </authorList>
    </citation>
    <scope>NUCLEOTIDE SEQUENCE [LARGE SCALE GENOMIC DNA]</scope>
    <source>
        <strain evidence="13 14">CBS 136260</strain>
    </source>
</reference>
<accession>A0A1B7NXJ1</accession>
<evidence type="ECO:0000313" key="14">
    <source>
        <dbReference type="Proteomes" id="UP000091918"/>
    </source>
</evidence>
<evidence type="ECO:0000256" key="2">
    <source>
        <dbReference type="ARBA" id="ARBA00010912"/>
    </source>
</evidence>
<evidence type="ECO:0000259" key="11">
    <source>
        <dbReference type="Pfam" id="PF04457"/>
    </source>
</evidence>
<proteinExistence type="inferred from homology"/>
<dbReference type="SUPFAM" id="SSF81301">
    <property type="entry name" value="Nucleotidyltransferase"/>
    <property type="match status" value="1"/>
</dbReference>
<dbReference type="SUPFAM" id="SSF56219">
    <property type="entry name" value="DNase I-like"/>
    <property type="match status" value="1"/>
</dbReference>
<evidence type="ECO:0000256" key="4">
    <source>
        <dbReference type="ARBA" id="ARBA00022664"/>
    </source>
</evidence>
<dbReference type="InterPro" id="IPR036691">
    <property type="entry name" value="Endo/exonu/phosph_ase_sf"/>
</dbReference>
<dbReference type="STRING" id="1658172.A0A1B7NXJ1"/>
<dbReference type="Gene3D" id="3.30.70.590">
    <property type="entry name" value="Poly(A) polymerase predicted RNA binding domain"/>
    <property type="match status" value="1"/>
</dbReference>
<keyword evidence="6" id="KW-0547">Nucleotide-binding</keyword>
<dbReference type="Pfam" id="PF04928">
    <property type="entry name" value="PAP_central"/>
    <property type="match status" value="1"/>
</dbReference>
<dbReference type="InterPro" id="IPR009097">
    <property type="entry name" value="Cyclic_Pdiesterase"/>
</dbReference>
<dbReference type="Gene3D" id="3.90.1140.10">
    <property type="entry name" value="Cyclic phosphodiesterase"/>
    <property type="match status" value="1"/>
</dbReference>
<dbReference type="InterPro" id="IPR043519">
    <property type="entry name" value="NT_sf"/>
</dbReference>
<protein>
    <recommendedName>
        <fullName evidence="3">polynucleotide adenylyltransferase</fullName>
        <ecNumber evidence="3">2.7.7.19</ecNumber>
    </recommendedName>
</protein>
<dbReference type="InterPro" id="IPR005135">
    <property type="entry name" value="Endo/exonuclease/phosphatase"/>
</dbReference>
<evidence type="ECO:0000259" key="10">
    <source>
        <dbReference type="Pfam" id="PF03372"/>
    </source>
</evidence>
<dbReference type="SUPFAM" id="SSF55003">
    <property type="entry name" value="PAP/Archaeal CCA-adding enzyme, C-terminal domain"/>
    <property type="match status" value="1"/>
</dbReference>
<evidence type="ECO:0000256" key="1">
    <source>
        <dbReference type="ARBA" id="ARBA00004123"/>
    </source>
</evidence>
<keyword evidence="7" id="KW-0067">ATP-binding</keyword>
<keyword evidence="5" id="KW-0808">Transferase</keyword>
<dbReference type="InterPro" id="IPR007012">
    <property type="entry name" value="PolA_pol_cen_dom"/>
</dbReference>
<dbReference type="GO" id="GO:1990817">
    <property type="term" value="F:poly(A) RNA polymerase activity"/>
    <property type="evidence" value="ECO:0007669"/>
    <property type="project" value="UniProtKB-EC"/>
</dbReference>
<feature type="domain" description="Poly(A) polymerase central" evidence="12">
    <location>
        <begin position="807"/>
        <end position="932"/>
    </location>
</feature>
<feature type="region of interest" description="Disordered" evidence="9">
    <location>
        <begin position="213"/>
        <end position="235"/>
    </location>
</feature>
<dbReference type="InterPro" id="IPR040459">
    <property type="entry name" value="MJ1316"/>
</dbReference>
<dbReference type="Gene3D" id="3.30.460.10">
    <property type="entry name" value="Beta Polymerase, domain 2"/>
    <property type="match status" value="1"/>
</dbReference>
<keyword evidence="8" id="KW-0539">Nucleus</keyword>
<evidence type="ECO:0000256" key="6">
    <source>
        <dbReference type="ARBA" id="ARBA00022741"/>
    </source>
</evidence>
<dbReference type="PANTHER" id="PTHR10682:SF23">
    <property type="entry name" value="POLYNUCLEOTIDE ADENYLYLTRANSFERASE"/>
    <property type="match status" value="1"/>
</dbReference>
<sequence length="1259" mass="141124">MASLKEPSQSTNLTLNAYQTALCLIPPEPVVEDTNRLRELYDQTYEKWPAHVNLIYPFVSFDRLPAAVHLIRSNIFSRCLSKGVDTRIQVRFNKPGHFSQRHGNIVYLAPDDGEGFLDLNDFRNAILGGFKQPANEQHRGYQPHLTIGQSKANDNNGRDYLLSKAELLPPVEWEVGQLAIMVREKSANSSMMKLWGTIDLDEAAKFNQIAAAPQAMEQDKEAEKNSSTSANSEPSLRDLHLNLERGGSDAQPRVTYEFSRDLGIWAPAEAYSAPEDEEQIHSTFKISSYNVLVDSVHPPARDRYPTLLQTLLSQNSVADVLLLQEVSDDFLTYILGHERIQTLYHFATHGPPGQEGIGPLPSLRNIVALSRSNFTWSWLPFATHHKGAAILSLTGIGKMEEKGFVSTIIAGIHLSSGLFDYAITARKEQLQKLSDFLSTNYADNPKVIAGDFNMATSSLTHEEAADKKSISSRSIATLPVLESMLKLAGYSDAWFVAHTEMGDMVSPSRLERDFTRLYDGEQGATFDPLENELAATSSGSTANPRPHRYDRILFGKDDLKVTRFNMFGFPIKSIDEATGNIELQFPSDHWGIRATLEFDSNDGGGGDILDHFPRLSVKMAHSGFDEPAGLKACLADKSIFPSHENADERVFAFSLLKHLIHHGSLPESGKRQEIDRSTFSVVLTAVGSYGLGVWTDSSDVDCLCIGSSSSKVFFELAIQRLRKGACSGVKILRKVKAATGTMLELEINGVKFDLQYCPAAAVAERWLEVPQLSRSNPLFDLALLPLMKLQPYRDQAYLQRTISNPATFRLLHRIIKAWAEHRGLYSSKFGYLGGIHITMMLSRLLKLLPPNPGSAADILCTFFNHYGYFNWKENVVYDPIFHKKPPRYIRNPREGMVILTLHTPVMNVARSASIAATKTIVDEMKRAETLISEGNICLAELVGIVPETGKPAMASSSDEFLKSYNSYIKINVQYWGLSLAKGSSLVGWLESRALILLADLQRKFPDIQTRIWPARFTQKEDSENSALKPDECEYQGCYLIGLTKTEKTTSPTNSLSKPDRKLTQGALQASLDQFTSHIHSDKKYFDSTTAWVDVSHVKQDSLGPLKLDDRTWGDYIIQDNEFDESDSEYDDSDIYVEDDDDEVRATEAGFLSSTNNKKTAHNKSARKPFSTAKLRPASDILSRLRWDPALHSAEYIIGYEDRFLGAQEIPLDRWKSEQTHDEFIPQHRIMYFKRKADGRVLWDRETKRDEIFGSGVGKE</sequence>
<gene>
    <name evidence="13" type="ORF">ACJ72_04164</name>
</gene>
<dbReference type="SUPFAM" id="SSF55144">
    <property type="entry name" value="LigT-like"/>
    <property type="match status" value="1"/>
</dbReference>
<dbReference type="EC" id="2.7.7.19" evidence="3"/>
<dbReference type="GO" id="GO:0005634">
    <property type="term" value="C:nucleus"/>
    <property type="evidence" value="ECO:0007669"/>
    <property type="project" value="UniProtKB-SubCell"/>
</dbReference>
<dbReference type="GO" id="GO:0031123">
    <property type="term" value="P:RNA 3'-end processing"/>
    <property type="evidence" value="ECO:0007669"/>
    <property type="project" value="InterPro"/>
</dbReference>
<dbReference type="PANTHER" id="PTHR10682">
    <property type="entry name" value="POLY A POLYMERASE"/>
    <property type="match status" value="1"/>
</dbReference>
<evidence type="ECO:0000313" key="13">
    <source>
        <dbReference type="EMBL" id="OAX81492.1"/>
    </source>
</evidence>
<feature type="compositionally biased region" description="Polar residues" evidence="9">
    <location>
        <begin position="225"/>
        <end position="234"/>
    </location>
</feature>
<dbReference type="Proteomes" id="UP000091918">
    <property type="component" value="Unassembled WGS sequence"/>
</dbReference>
<evidence type="ECO:0000256" key="8">
    <source>
        <dbReference type="ARBA" id="ARBA00023242"/>
    </source>
</evidence>
<dbReference type="Pfam" id="PF03372">
    <property type="entry name" value="Exo_endo_phos"/>
    <property type="match status" value="1"/>
</dbReference>
<evidence type="ECO:0000256" key="3">
    <source>
        <dbReference type="ARBA" id="ARBA00012388"/>
    </source>
</evidence>
<comment type="subcellular location">
    <subcellularLocation>
        <location evidence="1">Nucleus</location>
    </subcellularLocation>
</comment>
<dbReference type="AlphaFoldDB" id="A0A1B7NXJ1"/>
<keyword evidence="14" id="KW-1185">Reference proteome</keyword>
<dbReference type="OrthoDB" id="10263155at2759"/>
<dbReference type="GO" id="GO:0003723">
    <property type="term" value="F:RNA binding"/>
    <property type="evidence" value="ECO:0007669"/>
    <property type="project" value="InterPro"/>
</dbReference>
<feature type="domain" description="MJ1316 RNA cyclic group end recognition" evidence="11">
    <location>
        <begin position="1174"/>
        <end position="1244"/>
    </location>
</feature>